<keyword evidence="2" id="KW-1185">Reference proteome</keyword>
<evidence type="ECO:0000313" key="2">
    <source>
        <dbReference type="Proteomes" id="UP000309997"/>
    </source>
</evidence>
<organism evidence="1 2">
    <name type="scientific">Populus alba</name>
    <name type="common">White poplar</name>
    <dbReference type="NCBI Taxonomy" id="43335"/>
    <lineage>
        <taxon>Eukaryota</taxon>
        <taxon>Viridiplantae</taxon>
        <taxon>Streptophyta</taxon>
        <taxon>Embryophyta</taxon>
        <taxon>Tracheophyta</taxon>
        <taxon>Spermatophyta</taxon>
        <taxon>Magnoliopsida</taxon>
        <taxon>eudicotyledons</taxon>
        <taxon>Gunneridae</taxon>
        <taxon>Pentapetalae</taxon>
        <taxon>rosids</taxon>
        <taxon>fabids</taxon>
        <taxon>Malpighiales</taxon>
        <taxon>Salicaceae</taxon>
        <taxon>Saliceae</taxon>
        <taxon>Populus</taxon>
    </lineage>
</organism>
<sequence>MYAYLANSPEHDQYDGVQAMQASKRIAEEAPSSSRSELLLLNLQRKLGGAHCDSGPDTSKKRGEGAVHGERASMVVL</sequence>
<name>A0ACC4BAI2_POPAL</name>
<reference evidence="1 2" key="1">
    <citation type="journal article" date="2024" name="Plant Biotechnol. J.">
        <title>Genome and CRISPR/Cas9 system of a widespread forest tree (Populus alba) in the world.</title>
        <authorList>
            <person name="Liu Y.J."/>
            <person name="Jiang P.F."/>
            <person name="Han X.M."/>
            <person name="Li X.Y."/>
            <person name="Wang H.M."/>
            <person name="Wang Y.J."/>
            <person name="Wang X.X."/>
            <person name="Zeng Q.Y."/>
        </authorList>
    </citation>
    <scope>NUCLEOTIDE SEQUENCE [LARGE SCALE GENOMIC DNA]</scope>
    <source>
        <strain evidence="2">cv. PAL-ZL1</strain>
    </source>
</reference>
<proteinExistence type="predicted"/>
<dbReference type="EMBL" id="RCHU02000012">
    <property type="protein sequence ID" value="KAL3575419.1"/>
    <property type="molecule type" value="Genomic_DNA"/>
</dbReference>
<evidence type="ECO:0000313" key="1">
    <source>
        <dbReference type="EMBL" id="KAL3575419.1"/>
    </source>
</evidence>
<comment type="caution">
    <text evidence="1">The sequence shown here is derived from an EMBL/GenBank/DDBJ whole genome shotgun (WGS) entry which is preliminary data.</text>
</comment>
<accession>A0ACC4BAI2</accession>
<protein>
    <submittedName>
        <fullName evidence="1">Uncharacterized protein</fullName>
    </submittedName>
</protein>
<gene>
    <name evidence="1" type="ORF">D5086_023520</name>
</gene>
<dbReference type="Proteomes" id="UP000309997">
    <property type="component" value="Unassembled WGS sequence"/>
</dbReference>